<evidence type="ECO:0000256" key="1">
    <source>
        <dbReference type="ARBA" id="ARBA00022448"/>
    </source>
</evidence>
<keyword evidence="3" id="KW-0574">Periplasm</keyword>
<dbReference type="GO" id="GO:0017089">
    <property type="term" value="F:glycolipid transfer activity"/>
    <property type="evidence" value="ECO:0007669"/>
    <property type="project" value="TreeGrafter"/>
</dbReference>
<keyword evidence="2 4" id="KW-0732">Signal</keyword>
<dbReference type="InterPro" id="IPR014340">
    <property type="entry name" value="LptA"/>
</dbReference>
<organism evidence="6 7">
    <name type="scientific">Fontimonas thermophila</name>
    <dbReference type="NCBI Taxonomy" id="1076937"/>
    <lineage>
        <taxon>Bacteria</taxon>
        <taxon>Pseudomonadati</taxon>
        <taxon>Pseudomonadota</taxon>
        <taxon>Gammaproteobacteria</taxon>
        <taxon>Nevskiales</taxon>
        <taxon>Nevskiaceae</taxon>
        <taxon>Fontimonas</taxon>
    </lineage>
</organism>
<dbReference type="AlphaFoldDB" id="A0A1I2K824"/>
<dbReference type="GO" id="GO:0015920">
    <property type="term" value="P:lipopolysaccharide transport"/>
    <property type="evidence" value="ECO:0007669"/>
    <property type="project" value="InterPro"/>
</dbReference>
<keyword evidence="7" id="KW-1185">Reference proteome</keyword>
<feature type="chain" id="PRO_5011441313" evidence="4">
    <location>
        <begin position="25"/>
        <end position="189"/>
    </location>
</feature>
<dbReference type="InterPro" id="IPR005653">
    <property type="entry name" value="OstA-like_N"/>
</dbReference>
<proteinExistence type="predicted"/>
<dbReference type="STRING" id="1076937.SAMN04488120_11258"/>
<dbReference type="InterPro" id="IPR052037">
    <property type="entry name" value="LPS_export_LptA"/>
</dbReference>
<dbReference type="RefSeq" id="WP_091535087.1">
    <property type="nucleotide sequence ID" value="NZ_FOOC01000012.1"/>
</dbReference>
<dbReference type="NCBIfam" id="TIGR03002">
    <property type="entry name" value="outer_YhbN_LptA"/>
    <property type="match status" value="1"/>
</dbReference>
<dbReference type="GO" id="GO:0001530">
    <property type="term" value="F:lipopolysaccharide binding"/>
    <property type="evidence" value="ECO:0007669"/>
    <property type="project" value="InterPro"/>
</dbReference>
<gene>
    <name evidence="6" type="ORF">SAMN04488120_11258</name>
</gene>
<reference evidence="6 7" key="1">
    <citation type="submission" date="2016-10" db="EMBL/GenBank/DDBJ databases">
        <authorList>
            <person name="de Groot N.N."/>
        </authorList>
    </citation>
    <scope>NUCLEOTIDE SEQUENCE [LARGE SCALE GENOMIC DNA]</scope>
    <source>
        <strain evidence="6 7">DSM 23609</strain>
    </source>
</reference>
<dbReference type="GO" id="GO:0009279">
    <property type="term" value="C:cell outer membrane"/>
    <property type="evidence" value="ECO:0007669"/>
    <property type="project" value="TreeGrafter"/>
</dbReference>
<feature type="signal peptide" evidence="4">
    <location>
        <begin position="1"/>
        <end position="24"/>
    </location>
</feature>
<name>A0A1I2K824_9GAMM</name>
<dbReference type="PANTHER" id="PTHR36504">
    <property type="entry name" value="LIPOPOLYSACCHARIDE EXPORT SYSTEM PROTEIN LPTA"/>
    <property type="match status" value="1"/>
</dbReference>
<evidence type="ECO:0000259" key="5">
    <source>
        <dbReference type="Pfam" id="PF03968"/>
    </source>
</evidence>
<dbReference type="Proteomes" id="UP000199771">
    <property type="component" value="Unassembled WGS sequence"/>
</dbReference>
<keyword evidence="1" id="KW-0813">Transport</keyword>
<evidence type="ECO:0000313" key="6">
    <source>
        <dbReference type="EMBL" id="SFF61347.1"/>
    </source>
</evidence>
<dbReference type="EMBL" id="FOOC01000012">
    <property type="protein sequence ID" value="SFF61347.1"/>
    <property type="molecule type" value="Genomic_DNA"/>
</dbReference>
<evidence type="ECO:0000256" key="3">
    <source>
        <dbReference type="ARBA" id="ARBA00022764"/>
    </source>
</evidence>
<evidence type="ECO:0000256" key="4">
    <source>
        <dbReference type="SAM" id="SignalP"/>
    </source>
</evidence>
<sequence>MRRTAETILLAVALLASAPASAQAAEETRATLESLRPTGPVTLTADSAEWIEGGEMQYLGNVTLRSDTLTLRGDRMTVTQPDEGQFQAQVVGSPAQLDHAGTPGAQGAAAQAVSARATRIDYDSRAGVVRLSGNARLQRGSDEVSGEQIEYIVSERRVRAAGGTGSQVRIVIQPQARSPRTDTGTGPAP</sequence>
<dbReference type="Pfam" id="PF03968">
    <property type="entry name" value="LptD_N"/>
    <property type="match status" value="1"/>
</dbReference>
<evidence type="ECO:0000256" key="2">
    <source>
        <dbReference type="ARBA" id="ARBA00022729"/>
    </source>
</evidence>
<dbReference type="PANTHER" id="PTHR36504:SF1">
    <property type="entry name" value="LIPOPOLYSACCHARIDE EXPORT SYSTEM PROTEIN LPTA"/>
    <property type="match status" value="1"/>
</dbReference>
<protein>
    <submittedName>
        <fullName evidence="6">Lipopolysaccharide export system protein LptA</fullName>
    </submittedName>
</protein>
<dbReference type="OrthoDB" id="7064392at2"/>
<accession>A0A1I2K824</accession>
<feature type="domain" description="Organic solvent tolerance-like N-terminal" evidence="5">
    <location>
        <begin position="44"/>
        <end position="155"/>
    </location>
</feature>
<dbReference type="GO" id="GO:0030288">
    <property type="term" value="C:outer membrane-bounded periplasmic space"/>
    <property type="evidence" value="ECO:0007669"/>
    <property type="project" value="TreeGrafter"/>
</dbReference>
<dbReference type="Gene3D" id="2.60.450.10">
    <property type="entry name" value="Lipopolysaccharide (LPS) transport protein A like domain"/>
    <property type="match status" value="1"/>
</dbReference>
<evidence type="ECO:0000313" key="7">
    <source>
        <dbReference type="Proteomes" id="UP000199771"/>
    </source>
</evidence>